<dbReference type="Pfam" id="PF05943">
    <property type="entry name" value="VipB"/>
    <property type="match status" value="1"/>
</dbReference>
<comment type="caution">
    <text evidence="3">The sequence shown here is derived from an EMBL/GenBank/DDBJ whole genome shotgun (WGS) entry which is preliminary data.</text>
</comment>
<dbReference type="PANTHER" id="PTHR35565">
    <property type="entry name" value="CYTOPLASMIC PROTEIN-RELATED"/>
    <property type="match status" value="1"/>
</dbReference>
<evidence type="ECO:0000313" key="3">
    <source>
        <dbReference type="EMBL" id="RWU19110.1"/>
    </source>
</evidence>
<gene>
    <name evidence="3" type="primary">tssC</name>
    <name evidence="3" type="ORF">DM813_22595</name>
</gene>
<proteinExistence type="predicted"/>
<dbReference type="PANTHER" id="PTHR35565:SF1">
    <property type="entry name" value="TYPE VI SECRETION SYSTEM CONTRACTILE SHEATH LARGE SUBUNIT"/>
    <property type="match status" value="1"/>
</dbReference>
<dbReference type="Pfam" id="PF18945">
    <property type="entry name" value="VipB_2"/>
    <property type="match status" value="1"/>
</dbReference>
<dbReference type="EMBL" id="QJRG01000048">
    <property type="protein sequence ID" value="RWU19110.1"/>
    <property type="molecule type" value="Genomic_DNA"/>
</dbReference>
<accession>A0A443ZJP2</accession>
<dbReference type="InterPro" id="IPR010269">
    <property type="entry name" value="T6SS_TssC-like"/>
</dbReference>
<dbReference type="AlphaFoldDB" id="A0A443ZJP2"/>
<evidence type="ECO:0000259" key="2">
    <source>
        <dbReference type="Pfam" id="PF18945"/>
    </source>
</evidence>
<evidence type="ECO:0000313" key="4">
    <source>
        <dbReference type="Proteomes" id="UP000288983"/>
    </source>
</evidence>
<dbReference type="InterPro" id="IPR044031">
    <property type="entry name" value="TssC1_N"/>
</dbReference>
<feature type="domain" description="TssC1 C-terminal" evidence="2">
    <location>
        <begin position="382"/>
        <end position="493"/>
    </location>
</feature>
<evidence type="ECO:0000259" key="1">
    <source>
        <dbReference type="Pfam" id="PF05943"/>
    </source>
</evidence>
<protein>
    <submittedName>
        <fullName evidence="3">Type VI secretion system contractile sheath large subunit</fullName>
    </submittedName>
</protein>
<feature type="domain" description="TssC1 N-terminal" evidence="1">
    <location>
        <begin position="70"/>
        <end position="369"/>
    </location>
</feature>
<sequence>MPSQNSTTLTADVTTDTPGNTLLLDQIMAETMLVPTQEGYQVAKQGVAAFVGEILKSHEPDQLINKHRVDQMIAEVDRILSKQMDAILHQPEFQQLESAWRSLSLLVDRTDFRENIKLEVLHVSKEDLLDDFENAADITCSGLYKHVYTAGYGQFGGEPVAAMVGNYSFGPSSPDIKLLSYMASVGAMSHAPFLTAPAPEFFNLSSFEGLPDLKEISDIFAGPRHAKWRAFRESEDARHTALVAPRFMLRSAYHHQEQPISSFNYDENIDGQHQNYLWGNAAFLMASCINDSFARYRWCPNIIGPQSGGTVEDLPVHLYESLGQLQAKIPTEVLISDRKEFELAEEGFIALTMRKDSDNAAFFSANSVQKPKTFARTPEGLQAQTNYKLGTQLPYLFIVNRLAHYIKVLQREQIGSWKERHDLESELNKWIKQYVADQENPSADVRSRRPLRAAKVEVSDVAGDPGWYQVSLAVRPHFKYMGANFEISLVGRLDTQ</sequence>
<dbReference type="NCBIfam" id="TIGR03355">
    <property type="entry name" value="VI_chp_2"/>
    <property type="match status" value="1"/>
</dbReference>
<dbReference type="InterPro" id="IPR044032">
    <property type="entry name" value="TssC1_C"/>
</dbReference>
<reference evidence="3 4" key="1">
    <citation type="submission" date="2018-06" db="EMBL/GenBank/DDBJ databases">
        <title>Bacteria isolated from soil of Wuhan.</title>
        <authorList>
            <person name="Wei X."/>
            <person name="Chunhua H."/>
        </authorList>
    </citation>
    <scope>NUCLEOTIDE SEQUENCE [LARGE SCALE GENOMIC DNA]</scope>
    <source>
        <strain evidence="4">xwS2</strain>
    </source>
</reference>
<dbReference type="OrthoDB" id="9764000at2"/>
<organism evidence="3 4">
    <name type="scientific">Pseudomonas alkylphenolica</name>
    <dbReference type="NCBI Taxonomy" id="237609"/>
    <lineage>
        <taxon>Bacteria</taxon>
        <taxon>Pseudomonadati</taxon>
        <taxon>Pseudomonadota</taxon>
        <taxon>Gammaproteobacteria</taxon>
        <taxon>Pseudomonadales</taxon>
        <taxon>Pseudomonadaceae</taxon>
        <taxon>Pseudomonas</taxon>
    </lineage>
</organism>
<dbReference type="RefSeq" id="WP_128325594.1">
    <property type="nucleotide sequence ID" value="NZ_QJRG01000048.1"/>
</dbReference>
<dbReference type="Proteomes" id="UP000288983">
    <property type="component" value="Unassembled WGS sequence"/>
</dbReference>
<name>A0A443ZJP2_9PSED</name>